<gene>
    <name evidence="10" type="ORF">QTN47_21070</name>
</gene>
<dbReference type="SUPFAM" id="SSF55785">
    <property type="entry name" value="PYP-like sensor domain (PAS domain)"/>
    <property type="match status" value="4"/>
</dbReference>
<evidence type="ECO:0000256" key="1">
    <source>
        <dbReference type="ARBA" id="ARBA00000085"/>
    </source>
</evidence>
<comment type="caution">
    <text evidence="10">The sequence shown here is derived from an EMBL/GenBank/DDBJ whole genome shotgun (WGS) entry which is preliminary data.</text>
</comment>
<dbReference type="Gene3D" id="1.20.5.1930">
    <property type="match status" value="1"/>
</dbReference>
<dbReference type="PROSITE" id="PS50109">
    <property type="entry name" value="HIS_KIN"/>
    <property type="match status" value="1"/>
</dbReference>
<dbReference type="Pfam" id="PF08447">
    <property type="entry name" value="PAS_3"/>
    <property type="match status" value="2"/>
</dbReference>
<comment type="catalytic activity">
    <reaction evidence="1">
        <text>ATP + protein L-histidine = ADP + protein N-phospho-L-histidine.</text>
        <dbReference type="EC" id="2.7.13.3"/>
    </reaction>
</comment>
<feature type="coiled-coil region" evidence="6">
    <location>
        <begin position="210"/>
        <end position="251"/>
    </location>
</feature>
<dbReference type="Proteomes" id="UP001560573">
    <property type="component" value="Unassembled WGS sequence"/>
</dbReference>
<dbReference type="SMART" id="SM00086">
    <property type="entry name" value="PAC"/>
    <property type="match status" value="4"/>
</dbReference>
<accession>A0ABV3ZLL9</accession>
<dbReference type="SMART" id="SM00091">
    <property type="entry name" value="PAS"/>
    <property type="match status" value="4"/>
</dbReference>
<dbReference type="Pfam" id="PF00989">
    <property type="entry name" value="PAS"/>
    <property type="match status" value="2"/>
</dbReference>
<dbReference type="InterPro" id="IPR013655">
    <property type="entry name" value="PAS_fold_3"/>
</dbReference>
<dbReference type="RefSeq" id="WP_369331421.1">
    <property type="nucleotide sequence ID" value="NZ_JAULBC010000007.1"/>
</dbReference>
<evidence type="ECO:0000256" key="5">
    <source>
        <dbReference type="ARBA" id="ARBA00022777"/>
    </source>
</evidence>
<dbReference type="Pfam" id="PF14417">
    <property type="entry name" value="MEDS"/>
    <property type="match status" value="1"/>
</dbReference>
<dbReference type="InterPro" id="IPR025847">
    <property type="entry name" value="MEDS_domain"/>
</dbReference>
<dbReference type="InterPro" id="IPR000700">
    <property type="entry name" value="PAS-assoc_C"/>
</dbReference>
<dbReference type="Gene3D" id="3.30.565.10">
    <property type="entry name" value="Histidine kinase-like ATPase, C-terminal domain"/>
    <property type="match status" value="1"/>
</dbReference>
<reference evidence="10 11" key="1">
    <citation type="submission" date="2023-07" db="EMBL/GenBank/DDBJ databases">
        <authorList>
            <person name="Lian W.-H."/>
        </authorList>
    </citation>
    <scope>NUCLEOTIDE SEQUENCE [LARGE SCALE GENOMIC DNA]</scope>
    <source>
        <strain evidence="10 11">SYSU DXS3180</strain>
    </source>
</reference>
<dbReference type="InterPro" id="IPR011712">
    <property type="entry name" value="Sig_transdc_His_kin_sub3_dim/P"/>
</dbReference>
<sequence length="970" mass="112753">MHDHNNLRKTGVDVLGDVPWGTHFCQFYETKEDLLELLIPYFKTGLANSEFCLWIVFYPIKVEDAFELLKVHVPNFQQHIEKNSIEILPYTEWYFRDGKFDGKAITNAITELLQNALKRGYAGLRINGNETWLESNDWADFMEYEKELNVLVQNKPVIILCTYPLSHSSGATLLDVADAHEAVIAKRKGGWAILEKPEFKKVKADLVKENEALDALIAERTNELENAVKELKKEIDERKEAEDKFVKEKELSKAIRESFPGIVNIIDENYRILEWNRMFEIFTGYTAQEIPHLHILNDLHDISDRERAFDLHQQAFANITISGDFKIRTKDGSIRQVFIISRRINYEDKPCLIICGIDITERKNAEEQIKRQIELTNEIIDTIPVMTWIILPDGTLDFVTKRWIKYTGISREELIRQPTLPIHPDDLPRILENWRVNMATGQPFDDEMRLQGADGKYRWFLVRSAPLCDRHGQVLKWFGVSIDIEDRRRTEEKLRQSENLLTEAEKIAHVGSWSLDLHTNIATSSDELYRMFGIKKSDFDHSLESVFNLIHPHDRGLVRRVVKEAITARAPYDFYFRRIMPDKKVRIIHARGTVMTDAEGNAVRLYGASQDVTESREAEDKLRLAYQRLSYHVENTPLAVIEWDKDLNITRWSGQAEKIFGWKASEVLGRNRYDPDFLIVYKDDEKKVAKVDYELMNGLVERNLSLNRNYTKDGKVVYCKWYNSVLKDNQGNVITILSLTHDVTERKKAEEKLTESYREIRLLSEHLQNIREEERTHIAREIHDELGQQLTVIKMDLLCLSEKISDNDDIVKQRFHDLTEILDATMETVRKISYELRPNLLDLGLDDAIEWHLKEFEKRSAIKTSFYSSEEELDLDDSTKTGLFRIFQESLTNVARHSKASHVQVEIVKETNEIILRIYDNGRGFDISEAAKKKTLGILGMKERAEMMSGSYNIESIPGKGTTVTTRISY</sequence>
<feature type="domain" description="PAC" evidence="9">
    <location>
        <begin position="572"/>
        <end position="624"/>
    </location>
</feature>
<dbReference type="PANTHER" id="PTHR43304:SF1">
    <property type="entry name" value="PAC DOMAIN-CONTAINING PROTEIN"/>
    <property type="match status" value="1"/>
</dbReference>
<dbReference type="EC" id="2.7.13.3" evidence="2"/>
<feature type="domain" description="PAS" evidence="8">
    <location>
        <begin position="372"/>
        <end position="441"/>
    </location>
</feature>
<feature type="domain" description="PAC" evidence="9">
    <location>
        <begin position="444"/>
        <end position="496"/>
    </location>
</feature>
<dbReference type="InterPro" id="IPR013767">
    <property type="entry name" value="PAS_fold"/>
</dbReference>
<evidence type="ECO:0000256" key="6">
    <source>
        <dbReference type="SAM" id="Coils"/>
    </source>
</evidence>
<proteinExistence type="predicted"/>
<name>A0ABV3ZLL9_9BACT</name>
<dbReference type="InterPro" id="IPR005467">
    <property type="entry name" value="His_kinase_dom"/>
</dbReference>
<evidence type="ECO:0000256" key="4">
    <source>
        <dbReference type="ARBA" id="ARBA00022679"/>
    </source>
</evidence>
<dbReference type="Gene3D" id="2.10.70.100">
    <property type="match status" value="1"/>
</dbReference>
<dbReference type="EMBL" id="JAULBC010000007">
    <property type="protein sequence ID" value="MEX6690014.1"/>
    <property type="molecule type" value="Genomic_DNA"/>
</dbReference>
<evidence type="ECO:0000259" key="7">
    <source>
        <dbReference type="PROSITE" id="PS50109"/>
    </source>
</evidence>
<feature type="domain" description="Histidine kinase" evidence="7">
    <location>
        <begin position="781"/>
        <end position="970"/>
    </location>
</feature>
<feature type="domain" description="PAC" evidence="9">
    <location>
        <begin position="700"/>
        <end position="755"/>
    </location>
</feature>
<feature type="domain" description="PAS" evidence="8">
    <location>
        <begin position="247"/>
        <end position="319"/>
    </location>
</feature>
<dbReference type="Gene3D" id="3.30.450.20">
    <property type="entry name" value="PAS domain"/>
    <property type="match status" value="4"/>
</dbReference>
<dbReference type="InterPro" id="IPR000014">
    <property type="entry name" value="PAS"/>
</dbReference>
<dbReference type="InterPro" id="IPR036890">
    <property type="entry name" value="HATPase_C_sf"/>
</dbReference>
<dbReference type="InterPro" id="IPR003594">
    <property type="entry name" value="HATPase_dom"/>
</dbReference>
<dbReference type="Pfam" id="PF02518">
    <property type="entry name" value="HATPase_c"/>
    <property type="match status" value="1"/>
</dbReference>
<feature type="domain" description="PAS" evidence="8">
    <location>
        <begin position="497"/>
        <end position="569"/>
    </location>
</feature>
<evidence type="ECO:0000313" key="10">
    <source>
        <dbReference type="EMBL" id="MEX6690014.1"/>
    </source>
</evidence>
<protein>
    <recommendedName>
        <fullName evidence="2">histidine kinase</fullName>
        <ecNumber evidence="2">2.7.13.3</ecNumber>
    </recommendedName>
</protein>
<keyword evidence="4" id="KW-0808">Transferase</keyword>
<feature type="domain" description="PAC" evidence="9">
    <location>
        <begin position="321"/>
        <end position="371"/>
    </location>
</feature>
<dbReference type="Pfam" id="PF07730">
    <property type="entry name" value="HisKA_3"/>
    <property type="match status" value="1"/>
</dbReference>
<evidence type="ECO:0000256" key="2">
    <source>
        <dbReference type="ARBA" id="ARBA00012438"/>
    </source>
</evidence>
<dbReference type="PROSITE" id="PS50113">
    <property type="entry name" value="PAC"/>
    <property type="match status" value="4"/>
</dbReference>
<dbReference type="InterPro" id="IPR001610">
    <property type="entry name" value="PAC"/>
</dbReference>
<dbReference type="CDD" id="cd16917">
    <property type="entry name" value="HATPase_UhpB-NarQ-NarX-like"/>
    <property type="match status" value="1"/>
</dbReference>
<keyword evidence="5" id="KW-0418">Kinase</keyword>
<evidence type="ECO:0000259" key="8">
    <source>
        <dbReference type="PROSITE" id="PS50112"/>
    </source>
</evidence>
<dbReference type="InterPro" id="IPR035965">
    <property type="entry name" value="PAS-like_dom_sf"/>
</dbReference>
<dbReference type="CDD" id="cd00130">
    <property type="entry name" value="PAS"/>
    <property type="match status" value="3"/>
</dbReference>
<keyword evidence="11" id="KW-1185">Reference proteome</keyword>
<feature type="coiled-coil region" evidence="6">
    <location>
        <begin position="746"/>
        <end position="773"/>
    </location>
</feature>
<feature type="domain" description="PAS" evidence="8">
    <location>
        <begin position="625"/>
        <end position="703"/>
    </location>
</feature>
<keyword evidence="3" id="KW-0597">Phosphoprotein</keyword>
<dbReference type="InterPro" id="IPR052162">
    <property type="entry name" value="Sensor_kinase/Photoreceptor"/>
</dbReference>
<keyword evidence="6" id="KW-0175">Coiled coil</keyword>
<dbReference type="PROSITE" id="PS50112">
    <property type="entry name" value="PAS"/>
    <property type="match status" value="4"/>
</dbReference>
<evidence type="ECO:0000256" key="3">
    <source>
        <dbReference type="ARBA" id="ARBA00022553"/>
    </source>
</evidence>
<organism evidence="10 11">
    <name type="scientific">Danxiaibacter flavus</name>
    <dbReference type="NCBI Taxonomy" id="3049108"/>
    <lineage>
        <taxon>Bacteria</taxon>
        <taxon>Pseudomonadati</taxon>
        <taxon>Bacteroidota</taxon>
        <taxon>Chitinophagia</taxon>
        <taxon>Chitinophagales</taxon>
        <taxon>Chitinophagaceae</taxon>
        <taxon>Danxiaibacter</taxon>
    </lineage>
</organism>
<dbReference type="PANTHER" id="PTHR43304">
    <property type="entry name" value="PHYTOCHROME-LIKE PROTEIN CPH1"/>
    <property type="match status" value="1"/>
</dbReference>
<dbReference type="SUPFAM" id="SSF55874">
    <property type="entry name" value="ATPase domain of HSP90 chaperone/DNA topoisomerase II/histidine kinase"/>
    <property type="match status" value="1"/>
</dbReference>
<evidence type="ECO:0000313" key="11">
    <source>
        <dbReference type="Proteomes" id="UP001560573"/>
    </source>
</evidence>
<dbReference type="NCBIfam" id="TIGR00229">
    <property type="entry name" value="sensory_box"/>
    <property type="match status" value="4"/>
</dbReference>
<evidence type="ECO:0000259" key="9">
    <source>
        <dbReference type="PROSITE" id="PS50113"/>
    </source>
</evidence>